<sequence>MANKTFFILSLFYFLFFTLIGDYVIFMPKFFKQIGFDAKEIGIIFSMLPIARFVTPFIYLKKPLTRLDYILALIISTLSSFLLLSHNFYLILIAFFLIGVSFSIVFPYIEAIAIEQLKEKYGKTRVYGSIGFMLFGIVFSYINGDLVWLFIILMILTNITALYFLEDKTITKSSASINLAKEWKFWLAVVFLQISFGGFYNFFTIYNLNHGIPKEYIGWLWAIGVIAEIFIFIFQHRFISRFKPVFLLKISILLTAIRWFMLYLFPGNLIMVAFSQLIHAFSFAIFHTSALLYISKHYANKTLAQQFYAGIAYGMAAFLGSLLSGILYGENLFLYESLFAFLGFLIML</sequence>
<dbReference type="EMBL" id="CP001279">
    <property type="protein sequence ID" value="ACM92079.1"/>
    <property type="molecule type" value="Genomic_DNA"/>
</dbReference>
<feature type="transmembrane region" description="Helical" evidence="8">
    <location>
        <begin position="185"/>
        <end position="204"/>
    </location>
</feature>
<dbReference type="RefSeq" id="WP_012663451.1">
    <property type="nucleotide sequence ID" value="NC_012115.1"/>
</dbReference>
<evidence type="ECO:0000256" key="1">
    <source>
        <dbReference type="ARBA" id="ARBA00004429"/>
    </source>
</evidence>
<comment type="subcellular location">
    <subcellularLocation>
        <location evidence="1">Cell inner membrane</location>
        <topology evidence="1">Multi-pass membrane protein</topology>
    </subcellularLocation>
</comment>
<accession>B9L799</accession>
<keyword evidence="3" id="KW-1003">Cell membrane</keyword>
<feature type="transmembrane region" description="Helical" evidence="8">
    <location>
        <begin position="126"/>
        <end position="142"/>
    </location>
</feature>
<feature type="transmembrane region" description="Helical" evidence="8">
    <location>
        <begin position="67"/>
        <end position="84"/>
    </location>
</feature>
<feature type="transmembrane region" description="Helical" evidence="8">
    <location>
        <begin position="277"/>
        <end position="295"/>
    </location>
</feature>
<dbReference type="PANTHER" id="PTHR23522:SF10">
    <property type="entry name" value="3-PHENYLPROPIONIC ACID TRANSPORTER-RELATED"/>
    <property type="match status" value="1"/>
</dbReference>
<evidence type="ECO:0000256" key="5">
    <source>
        <dbReference type="ARBA" id="ARBA00022692"/>
    </source>
</evidence>
<dbReference type="AlphaFoldDB" id="B9L799"/>
<name>B9L799_NAUPA</name>
<evidence type="ECO:0000313" key="10">
    <source>
        <dbReference type="EMBL" id="ACM92079.1"/>
    </source>
</evidence>
<feature type="transmembrane region" description="Helical" evidence="8">
    <location>
        <begin position="148"/>
        <end position="165"/>
    </location>
</feature>
<keyword evidence="4" id="KW-0997">Cell inner membrane</keyword>
<dbReference type="STRING" id="598659.NAMH_0065"/>
<dbReference type="OrthoDB" id="9150135at2"/>
<dbReference type="Proteomes" id="UP000000448">
    <property type="component" value="Chromosome"/>
</dbReference>
<keyword evidence="7 8" id="KW-0472">Membrane</keyword>
<protein>
    <submittedName>
        <fullName evidence="10">MFS metabolite transporter</fullName>
    </submittedName>
</protein>
<dbReference type="PIRSF" id="PIRSF004925">
    <property type="entry name" value="HcaT"/>
    <property type="match status" value="1"/>
</dbReference>
<dbReference type="GO" id="GO:0015528">
    <property type="term" value="F:lactose:proton symporter activity"/>
    <property type="evidence" value="ECO:0007669"/>
    <property type="project" value="TreeGrafter"/>
</dbReference>
<feature type="transmembrane region" description="Helical" evidence="8">
    <location>
        <begin position="7"/>
        <end position="26"/>
    </location>
</feature>
<evidence type="ECO:0000313" key="11">
    <source>
        <dbReference type="Proteomes" id="UP000000448"/>
    </source>
</evidence>
<dbReference type="PANTHER" id="PTHR23522">
    <property type="entry name" value="BLL5896 PROTEIN"/>
    <property type="match status" value="1"/>
</dbReference>
<evidence type="ECO:0000256" key="8">
    <source>
        <dbReference type="SAM" id="Phobius"/>
    </source>
</evidence>
<dbReference type="InterPro" id="IPR036259">
    <property type="entry name" value="MFS_trans_sf"/>
</dbReference>
<dbReference type="eggNOG" id="COG2814">
    <property type="taxonomic scope" value="Bacteria"/>
</dbReference>
<dbReference type="InterPro" id="IPR026032">
    <property type="entry name" value="HcaT-like"/>
</dbReference>
<proteinExistence type="predicted"/>
<reference evidence="10 11" key="1">
    <citation type="journal article" date="2009" name="PLoS Genet.">
        <title>Adaptations to submarine hydrothermal environments exemplified by the genome of Nautilia profundicola.</title>
        <authorList>
            <person name="Campbell B.J."/>
            <person name="Smith J.L."/>
            <person name="Hanson T.E."/>
            <person name="Klotz M.G."/>
            <person name="Stein L.Y."/>
            <person name="Lee C.K."/>
            <person name="Wu D."/>
            <person name="Robinson J.M."/>
            <person name="Khouri H.M."/>
            <person name="Eisen J.A."/>
            <person name="Cary S.C."/>
        </authorList>
    </citation>
    <scope>NUCLEOTIDE SEQUENCE [LARGE SCALE GENOMIC DNA]</scope>
    <source>
        <strain evidence="11">ATCC BAA-1463 / DSM 18972 / AmH</strain>
    </source>
</reference>
<evidence type="ECO:0000256" key="2">
    <source>
        <dbReference type="ARBA" id="ARBA00022448"/>
    </source>
</evidence>
<keyword evidence="11" id="KW-1185">Reference proteome</keyword>
<feature type="domain" description="Major facilitator superfamily associated" evidence="9">
    <location>
        <begin position="8"/>
        <end position="330"/>
    </location>
</feature>
<evidence type="ECO:0000256" key="6">
    <source>
        <dbReference type="ARBA" id="ARBA00022989"/>
    </source>
</evidence>
<feature type="transmembrane region" description="Helical" evidence="8">
    <location>
        <begin position="216"/>
        <end position="234"/>
    </location>
</feature>
<dbReference type="GO" id="GO:0030395">
    <property type="term" value="F:lactose binding"/>
    <property type="evidence" value="ECO:0007669"/>
    <property type="project" value="TreeGrafter"/>
</dbReference>
<dbReference type="GO" id="GO:0005886">
    <property type="term" value="C:plasma membrane"/>
    <property type="evidence" value="ECO:0007669"/>
    <property type="project" value="UniProtKB-SubCell"/>
</dbReference>
<keyword evidence="5 8" id="KW-0812">Transmembrane</keyword>
<feature type="transmembrane region" description="Helical" evidence="8">
    <location>
        <begin position="41"/>
        <end position="60"/>
    </location>
</feature>
<gene>
    <name evidence="10" type="ordered locus">NAMH_0065</name>
</gene>
<keyword evidence="2" id="KW-0813">Transport</keyword>
<evidence type="ECO:0000256" key="7">
    <source>
        <dbReference type="ARBA" id="ARBA00023136"/>
    </source>
</evidence>
<dbReference type="Gene3D" id="1.20.1250.20">
    <property type="entry name" value="MFS general substrate transporter like domains"/>
    <property type="match status" value="2"/>
</dbReference>
<dbReference type="HOGENOM" id="CLU_013133_6_0_7"/>
<evidence type="ECO:0000259" key="9">
    <source>
        <dbReference type="Pfam" id="PF12832"/>
    </source>
</evidence>
<feature type="transmembrane region" description="Helical" evidence="8">
    <location>
        <begin position="90"/>
        <end position="114"/>
    </location>
</feature>
<feature type="transmembrane region" description="Helical" evidence="8">
    <location>
        <begin position="246"/>
        <end position="265"/>
    </location>
</feature>
<dbReference type="Pfam" id="PF12832">
    <property type="entry name" value="MFS_1_like"/>
    <property type="match status" value="1"/>
</dbReference>
<evidence type="ECO:0000256" key="3">
    <source>
        <dbReference type="ARBA" id="ARBA00022475"/>
    </source>
</evidence>
<organism evidence="10 11">
    <name type="scientific">Nautilia profundicola (strain ATCC BAA-1463 / DSM 18972 / AmH)</name>
    <dbReference type="NCBI Taxonomy" id="598659"/>
    <lineage>
        <taxon>Bacteria</taxon>
        <taxon>Pseudomonadati</taxon>
        <taxon>Campylobacterota</taxon>
        <taxon>Epsilonproteobacteria</taxon>
        <taxon>Nautiliales</taxon>
        <taxon>Nautiliaceae</taxon>
        <taxon>Nautilia</taxon>
    </lineage>
</organism>
<dbReference type="SUPFAM" id="SSF103473">
    <property type="entry name" value="MFS general substrate transporter"/>
    <property type="match status" value="1"/>
</dbReference>
<dbReference type="KEGG" id="nam:NAMH_0065"/>
<evidence type="ECO:0000256" key="4">
    <source>
        <dbReference type="ARBA" id="ARBA00022519"/>
    </source>
</evidence>
<keyword evidence="6 8" id="KW-1133">Transmembrane helix</keyword>
<feature type="transmembrane region" description="Helical" evidence="8">
    <location>
        <begin position="307"/>
        <end position="326"/>
    </location>
</feature>
<dbReference type="InterPro" id="IPR024989">
    <property type="entry name" value="MFS_assoc_dom"/>
</dbReference>